<sequence>MSVTDDHCRVEQWLVSMMIGLQCLLSMALGGLHRVLCRRWVRWPLTVLGCLGIAVPAQAVDVDNMRLWSAPDHVRLVFDMSGPVNANVFTLDDPDRVVIDLDGADLDFDVDALDLDDSAIDAVRTGVRESGGLRVVLDVNRRVVPQSFTLAPNEQYSDRLVVDLEYPGESAVKDPIDPIEAMIRDQEIAAQRAKTEAVAEGKPEQAEEVAATVEAQPHPKRDIIIAVDPGHGGEDPGASGPGGTHEKDVVLQIARKVKARFDQTPGFKAFLTRDSDYYVGLRQRTLIARQQKADFFVSIHADAVRSSQPFGSSVYALSQHGASSETARWLAVNENQSDLIGGVDGNLSLDDKDEVLRGVLLDLTMTATMNDSLATGSQVIDQLGRVNKLHKSSVEQAAFVVLKSPDIPSLLVETGFISNPREERALKSSSHQAELAQAIYAGIVAHFRQHPPPSSLLAWQRDQGRGGAGDEYRVQPGDTLSQVAASHSISMKALKQANGMDTDILRVGQVLTIP</sequence>
<dbReference type="CDD" id="cd00118">
    <property type="entry name" value="LysM"/>
    <property type="match status" value="1"/>
</dbReference>
<dbReference type="InterPro" id="IPR021731">
    <property type="entry name" value="AMIN_dom"/>
</dbReference>
<dbReference type="Pfam" id="PF01476">
    <property type="entry name" value="LysM"/>
    <property type="match status" value="1"/>
</dbReference>
<dbReference type="PROSITE" id="PS51782">
    <property type="entry name" value="LYSM"/>
    <property type="match status" value="1"/>
</dbReference>
<dbReference type="InterPro" id="IPR018392">
    <property type="entry name" value="LysM"/>
</dbReference>
<evidence type="ECO:0000313" key="6">
    <source>
        <dbReference type="EMBL" id="GHB28207.1"/>
    </source>
</evidence>
<comment type="caution">
    <text evidence="6">The sequence shown here is derived from an EMBL/GenBank/DDBJ whole genome shotgun (WGS) entry which is preliminary data.</text>
</comment>
<protein>
    <recommendedName>
        <fullName evidence="2">N-acetylmuramoyl-L-alanine amidase</fullName>
        <ecNumber evidence="2">3.5.1.28</ecNumber>
    </recommendedName>
</protein>
<comment type="catalytic activity">
    <reaction evidence="1">
        <text>Hydrolyzes the link between N-acetylmuramoyl residues and L-amino acid residues in certain cell-wall glycopeptides.</text>
        <dbReference type="EC" id="3.5.1.28"/>
    </reaction>
</comment>
<keyword evidence="7" id="KW-1185">Reference proteome</keyword>
<proteinExistence type="predicted"/>
<dbReference type="Proteomes" id="UP000646745">
    <property type="component" value="Unassembled WGS sequence"/>
</dbReference>
<dbReference type="PANTHER" id="PTHR30404">
    <property type="entry name" value="N-ACETYLMURAMOYL-L-ALANINE AMIDASE"/>
    <property type="match status" value="1"/>
</dbReference>
<evidence type="ECO:0000256" key="4">
    <source>
        <dbReference type="SAM" id="Phobius"/>
    </source>
</evidence>
<evidence type="ECO:0000259" key="5">
    <source>
        <dbReference type="PROSITE" id="PS51782"/>
    </source>
</evidence>
<dbReference type="SUPFAM" id="SSF54106">
    <property type="entry name" value="LysM domain"/>
    <property type="match status" value="1"/>
</dbReference>
<feature type="transmembrane region" description="Helical" evidence="4">
    <location>
        <begin position="12"/>
        <end position="32"/>
    </location>
</feature>
<keyword evidence="3" id="KW-0378">Hydrolase</keyword>
<evidence type="ECO:0000313" key="7">
    <source>
        <dbReference type="Proteomes" id="UP000646745"/>
    </source>
</evidence>
<evidence type="ECO:0000256" key="3">
    <source>
        <dbReference type="ARBA" id="ARBA00022801"/>
    </source>
</evidence>
<keyword evidence="4" id="KW-1133">Transmembrane helix</keyword>
<organism evidence="6 7">
    <name type="scientific">Salinicola rhizosphaerae</name>
    <dbReference type="NCBI Taxonomy" id="1443141"/>
    <lineage>
        <taxon>Bacteria</taxon>
        <taxon>Pseudomonadati</taxon>
        <taxon>Pseudomonadota</taxon>
        <taxon>Gammaproteobacteria</taxon>
        <taxon>Oceanospirillales</taxon>
        <taxon>Halomonadaceae</taxon>
        <taxon>Salinicola</taxon>
    </lineage>
</organism>
<feature type="domain" description="LysM" evidence="5">
    <location>
        <begin position="470"/>
        <end position="513"/>
    </location>
</feature>
<dbReference type="SMART" id="SM00646">
    <property type="entry name" value="Ami_3"/>
    <property type="match status" value="1"/>
</dbReference>
<dbReference type="SMART" id="SM00257">
    <property type="entry name" value="LysM"/>
    <property type="match status" value="1"/>
</dbReference>
<keyword evidence="4" id="KW-0472">Membrane</keyword>
<dbReference type="EC" id="3.5.1.28" evidence="2"/>
<evidence type="ECO:0000256" key="1">
    <source>
        <dbReference type="ARBA" id="ARBA00001561"/>
    </source>
</evidence>
<keyword evidence="4" id="KW-0812">Transmembrane</keyword>
<dbReference type="InterPro" id="IPR002508">
    <property type="entry name" value="MurNAc-LAA_cat"/>
</dbReference>
<dbReference type="Pfam" id="PF01520">
    <property type="entry name" value="Amidase_3"/>
    <property type="match status" value="1"/>
</dbReference>
<name>A0ABQ3E6Q1_9GAMM</name>
<dbReference type="Gene3D" id="3.10.350.10">
    <property type="entry name" value="LysM domain"/>
    <property type="match status" value="1"/>
</dbReference>
<reference evidence="7" key="1">
    <citation type="journal article" date="2019" name="Int. J. Syst. Evol. Microbiol.">
        <title>The Global Catalogue of Microorganisms (GCM) 10K type strain sequencing project: providing services to taxonomists for standard genome sequencing and annotation.</title>
        <authorList>
            <consortium name="The Broad Institute Genomics Platform"/>
            <consortium name="The Broad Institute Genome Sequencing Center for Infectious Disease"/>
            <person name="Wu L."/>
            <person name="Ma J."/>
        </authorList>
    </citation>
    <scope>NUCLEOTIDE SEQUENCE [LARGE SCALE GENOMIC DNA]</scope>
    <source>
        <strain evidence="7">KCTC 32998</strain>
    </source>
</reference>
<dbReference type="Gene3D" id="2.60.40.3500">
    <property type="match status" value="1"/>
</dbReference>
<dbReference type="InterPro" id="IPR036779">
    <property type="entry name" value="LysM_dom_sf"/>
</dbReference>
<dbReference type="Pfam" id="PF11741">
    <property type="entry name" value="AMIN"/>
    <property type="match status" value="1"/>
</dbReference>
<dbReference type="InterPro" id="IPR050695">
    <property type="entry name" value="N-acetylmuramoyl_amidase_3"/>
</dbReference>
<dbReference type="CDD" id="cd02696">
    <property type="entry name" value="MurNAc-LAA"/>
    <property type="match status" value="1"/>
</dbReference>
<dbReference type="EMBL" id="BMZI01000006">
    <property type="protein sequence ID" value="GHB28207.1"/>
    <property type="molecule type" value="Genomic_DNA"/>
</dbReference>
<accession>A0ABQ3E6Q1</accession>
<dbReference type="Gene3D" id="3.40.630.40">
    <property type="entry name" value="Zn-dependent exopeptidases"/>
    <property type="match status" value="1"/>
</dbReference>
<dbReference type="PANTHER" id="PTHR30404:SF0">
    <property type="entry name" value="N-ACETYLMURAMOYL-L-ALANINE AMIDASE AMIC"/>
    <property type="match status" value="1"/>
</dbReference>
<gene>
    <name evidence="6" type="primary">amiB</name>
    <name evidence="6" type="ORF">GCM10009038_28770</name>
</gene>
<dbReference type="SUPFAM" id="SSF53187">
    <property type="entry name" value="Zn-dependent exopeptidases"/>
    <property type="match status" value="1"/>
</dbReference>
<evidence type="ECO:0000256" key="2">
    <source>
        <dbReference type="ARBA" id="ARBA00011901"/>
    </source>
</evidence>